<dbReference type="Proteomes" id="UP000253370">
    <property type="component" value="Unassembled WGS sequence"/>
</dbReference>
<protein>
    <submittedName>
        <fullName evidence="2">HdeD family acid-resistance protein</fullName>
    </submittedName>
</protein>
<feature type="transmembrane region" description="Helical" evidence="1">
    <location>
        <begin position="99"/>
        <end position="120"/>
    </location>
</feature>
<dbReference type="RefSeq" id="WP_113288476.1">
    <property type="nucleotide sequence ID" value="NZ_QNTQ01000005.1"/>
</dbReference>
<feature type="transmembrane region" description="Helical" evidence="1">
    <location>
        <begin position="45"/>
        <end position="63"/>
    </location>
</feature>
<keyword evidence="1" id="KW-0472">Membrane</keyword>
<evidence type="ECO:0000256" key="1">
    <source>
        <dbReference type="SAM" id="Phobius"/>
    </source>
</evidence>
<reference evidence="2 3" key="1">
    <citation type="submission" date="2018-07" db="EMBL/GenBank/DDBJ databases">
        <title>Rhodosalinus sp. strain E84T genomic sequence and assembly.</title>
        <authorList>
            <person name="Liu Z.-W."/>
            <person name="Lu D.-C."/>
        </authorList>
    </citation>
    <scope>NUCLEOTIDE SEQUENCE [LARGE SCALE GENOMIC DNA]</scope>
    <source>
        <strain evidence="2 3">E84</strain>
    </source>
</reference>
<dbReference type="Pfam" id="PF03729">
    <property type="entry name" value="DUF308"/>
    <property type="match status" value="1"/>
</dbReference>
<feature type="transmembrane region" description="Helical" evidence="1">
    <location>
        <begin position="17"/>
        <end position="39"/>
    </location>
</feature>
<keyword evidence="3" id="KW-1185">Reference proteome</keyword>
<keyword evidence="1" id="KW-0812">Transmembrane</keyword>
<keyword evidence="1" id="KW-1133">Transmembrane helix</keyword>
<dbReference type="GO" id="GO:0005886">
    <property type="term" value="C:plasma membrane"/>
    <property type="evidence" value="ECO:0007669"/>
    <property type="project" value="TreeGrafter"/>
</dbReference>
<sequence>MTSTEFTRAAEEMDWRWLAVFGVVMLLGGLLALANPFAASITAEILAGAAFVAGGVVQLWIAFAGTAGADRGTRWLSGALGVLFLLLGVLLLADPLAGLLTLTIAVGALFAGMGAARLALAFRWRPQPGWGWMAASGALSLVLAALILFTLPASALGILGLLLGVDLTVAGAVSLALAWRARSA</sequence>
<accession>A0A365UAQ9</accession>
<feature type="transmembrane region" description="Helical" evidence="1">
    <location>
        <begin position="132"/>
        <end position="151"/>
    </location>
</feature>
<evidence type="ECO:0000313" key="3">
    <source>
        <dbReference type="Proteomes" id="UP000253370"/>
    </source>
</evidence>
<comment type="caution">
    <text evidence="2">The sequence shown here is derived from an EMBL/GenBank/DDBJ whole genome shotgun (WGS) entry which is preliminary data.</text>
</comment>
<dbReference type="PANTHER" id="PTHR34989">
    <property type="entry name" value="PROTEIN HDED"/>
    <property type="match status" value="1"/>
</dbReference>
<gene>
    <name evidence="2" type="ORF">DRV85_05650</name>
</gene>
<dbReference type="InterPro" id="IPR052712">
    <property type="entry name" value="Acid_resist_chaperone_HdeD"/>
</dbReference>
<name>A0A365UAQ9_9RHOB</name>
<organism evidence="2 3">
    <name type="scientific">Rhodosalinus halophilus</name>
    <dbReference type="NCBI Taxonomy" id="2259333"/>
    <lineage>
        <taxon>Bacteria</taxon>
        <taxon>Pseudomonadati</taxon>
        <taxon>Pseudomonadota</taxon>
        <taxon>Alphaproteobacteria</taxon>
        <taxon>Rhodobacterales</taxon>
        <taxon>Paracoccaceae</taxon>
        <taxon>Rhodosalinus</taxon>
    </lineage>
</organism>
<dbReference type="AlphaFoldDB" id="A0A365UAQ9"/>
<dbReference type="OrthoDB" id="9815400at2"/>
<evidence type="ECO:0000313" key="2">
    <source>
        <dbReference type="EMBL" id="RBI86239.1"/>
    </source>
</evidence>
<dbReference type="PANTHER" id="PTHR34989:SF1">
    <property type="entry name" value="PROTEIN HDED"/>
    <property type="match status" value="1"/>
</dbReference>
<feature type="transmembrane region" description="Helical" evidence="1">
    <location>
        <begin position="75"/>
        <end position="93"/>
    </location>
</feature>
<feature type="transmembrane region" description="Helical" evidence="1">
    <location>
        <begin position="157"/>
        <end position="179"/>
    </location>
</feature>
<proteinExistence type="predicted"/>
<dbReference type="InterPro" id="IPR005325">
    <property type="entry name" value="DUF308_memb"/>
</dbReference>
<dbReference type="EMBL" id="QNTQ01000005">
    <property type="protein sequence ID" value="RBI86239.1"/>
    <property type="molecule type" value="Genomic_DNA"/>
</dbReference>